<dbReference type="CDD" id="cd00067">
    <property type="entry name" value="GAL4"/>
    <property type="match status" value="1"/>
</dbReference>
<reference evidence="4" key="1">
    <citation type="journal article" date="2023" name="Mol. Phylogenet. Evol.">
        <title>Genome-scale phylogeny and comparative genomics of the fungal order Sordariales.</title>
        <authorList>
            <person name="Hensen N."/>
            <person name="Bonometti L."/>
            <person name="Westerberg I."/>
            <person name="Brannstrom I.O."/>
            <person name="Guillou S."/>
            <person name="Cros-Aarteil S."/>
            <person name="Calhoun S."/>
            <person name="Haridas S."/>
            <person name="Kuo A."/>
            <person name="Mondo S."/>
            <person name="Pangilinan J."/>
            <person name="Riley R."/>
            <person name="LaButti K."/>
            <person name="Andreopoulos B."/>
            <person name="Lipzen A."/>
            <person name="Chen C."/>
            <person name="Yan M."/>
            <person name="Daum C."/>
            <person name="Ng V."/>
            <person name="Clum A."/>
            <person name="Steindorff A."/>
            <person name="Ohm R.A."/>
            <person name="Martin F."/>
            <person name="Silar P."/>
            <person name="Natvig D.O."/>
            <person name="Lalanne C."/>
            <person name="Gautier V."/>
            <person name="Ament-Velasquez S.L."/>
            <person name="Kruys A."/>
            <person name="Hutchinson M.I."/>
            <person name="Powell A.J."/>
            <person name="Barry K."/>
            <person name="Miller A.N."/>
            <person name="Grigoriev I.V."/>
            <person name="Debuchy R."/>
            <person name="Gladieux P."/>
            <person name="Hiltunen Thoren M."/>
            <person name="Johannesson H."/>
        </authorList>
    </citation>
    <scope>NUCLEOTIDE SEQUENCE</scope>
    <source>
        <strain evidence="4">CBS 118394</strain>
    </source>
</reference>
<dbReference type="PROSITE" id="PS50048">
    <property type="entry name" value="ZN2_CY6_FUNGAL_2"/>
    <property type="match status" value="1"/>
</dbReference>
<feature type="compositionally biased region" description="Polar residues" evidence="2">
    <location>
        <begin position="46"/>
        <end position="57"/>
    </location>
</feature>
<dbReference type="Pfam" id="PF00172">
    <property type="entry name" value="Zn_clus"/>
    <property type="match status" value="1"/>
</dbReference>
<dbReference type="EMBL" id="JAUEDM010000003">
    <property type="protein sequence ID" value="KAK3321805.1"/>
    <property type="molecule type" value="Genomic_DNA"/>
</dbReference>
<dbReference type="Proteomes" id="UP001283341">
    <property type="component" value="Unassembled WGS sequence"/>
</dbReference>
<dbReference type="GO" id="GO:0001228">
    <property type="term" value="F:DNA-binding transcription activator activity, RNA polymerase II-specific"/>
    <property type="evidence" value="ECO:0007669"/>
    <property type="project" value="TreeGrafter"/>
</dbReference>
<reference evidence="4" key="2">
    <citation type="submission" date="2023-06" db="EMBL/GenBank/DDBJ databases">
        <authorList>
            <consortium name="Lawrence Berkeley National Laboratory"/>
            <person name="Haridas S."/>
            <person name="Hensen N."/>
            <person name="Bonometti L."/>
            <person name="Westerberg I."/>
            <person name="Brannstrom I.O."/>
            <person name="Guillou S."/>
            <person name="Cros-Aarteil S."/>
            <person name="Calhoun S."/>
            <person name="Kuo A."/>
            <person name="Mondo S."/>
            <person name="Pangilinan J."/>
            <person name="Riley R."/>
            <person name="Labutti K."/>
            <person name="Andreopoulos B."/>
            <person name="Lipzen A."/>
            <person name="Chen C."/>
            <person name="Yanf M."/>
            <person name="Daum C."/>
            <person name="Ng V."/>
            <person name="Clum A."/>
            <person name="Steindorff A."/>
            <person name="Ohm R."/>
            <person name="Martin F."/>
            <person name="Silar P."/>
            <person name="Natvig D."/>
            <person name="Lalanne C."/>
            <person name="Gautier V."/>
            <person name="Ament-Velasquez S.L."/>
            <person name="Kruys A."/>
            <person name="Hutchinson M.I."/>
            <person name="Powell A.J."/>
            <person name="Barry K."/>
            <person name="Miller A.N."/>
            <person name="Grigoriev I.V."/>
            <person name="Debuchy R."/>
            <person name="Gladieux P."/>
            <person name="Thoren M.H."/>
            <person name="Johannesson H."/>
        </authorList>
    </citation>
    <scope>NUCLEOTIDE SEQUENCE</scope>
    <source>
        <strain evidence="4">CBS 118394</strain>
    </source>
</reference>
<dbReference type="InterPro" id="IPR053157">
    <property type="entry name" value="Sterol_Uptake_Regulator"/>
</dbReference>
<dbReference type="SUPFAM" id="SSF57701">
    <property type="entry name" value="Zn2/Cys6 DNA-binding domain"/>
    <property type="match status" value="1"/>
</dbReference>
<dbReference type="PANTHER" id="PTHR47784:SF5">
    <property type="entry name" value="STEROL UPTAKE CONTROL PROTEIN 2"/>
    <property type="match status" value="1"/>
</dbReference>
<sequence length="448" mass="49331">MGRLRLGYTKSRAGCQRCKQRRVKCDEHRPCKACIRHGLECSLSAVSASPEGSSTSPVPLPPSQDVSAVDDFGQLPNSSTTPAAQTPRGTSQPPEWLASEPAATSSNVSTLTLAEPPLPTIPDPFPYFAKFTPHNNAEDDTATWVSDLELLHHWTTTTCKSVGKAYDLEISQCELPRQAFTHHFLLHQILAITAFHQAYLQPQHRQSYSLKASHHQSLAIQGIRFALSNISADNCHALFASSTLLYIGAMASSGPKEGKPVKLDNLIDVFLLSKGIYSVLISSEQHIRSGPLHELFEPRPSGEPQPVLERLLVQLEKLAARVLEEMNASSDADDSVRDRDVIMREIDRLVGAIQYSIEAAPSPVHQVVGAWPLLMGEDFIALLRQRCQPALAVLSVHCVIMHATEDEYWFTRGWGLCIIQDISQTMAPPWNQDAAWALGWITGRAAVQ</sequence>
<name>A0AAE0IB10_9PEZI</name>
<evidence type="ECO:0000313" key="4">
    <source>
        <dbReference type="EMBL" id="KAK3321805.1"/>
    </source>
</evidence>
<dbReference type="AlphaFoldDB" id="A0AAE0IB10"/>
<comment type="caution">
    <text evidence="4">The sequence shown here is derived from an EMBL/GenBank/DDBJ whole genome shotgun (WGS) entry which is preliminary data.</text>
</comment>
<dbReference type="InterPro" id="IPR001138">
    <property type="entry name" value="Zn2Cys6_DnaBD"/>
</dbReference>
<evidence type="ECO:0000259" key="3">
    <source>
        <dbReference type="PROSITE" id="PS50048"/>
    </source>
</evidence>
<feature type="region of interest" description="Disordered" evidence="2">
    <location>
        <begin position="46"/>
        <end position="102"/>
    </location>
</feature>
<evidence type="ECO:0000313" key="5">
    <source>
        <dbReference type="Proteomes" id="UP001283341"/>
    </source>
</evidence>
<evidence type="ECO:0000256" key="2">
    <source>
        <dbReference type="SAM" id="MobiDB-lite"/>
    </source>
</evidence>
<gene>
    <name evidence="4" type="ORF">B0H66DRAFT_181181</name>
</gene>
<keyword evidence="1" id="KW-0539">Nucleus</keyword>
<proteinExistence type="predicted"/>
<organism evidence="4 5">
    <name type="scientific">Apodospora peruviana</name>
    <dbReference type="NCBI Taxonomy" id="516989"/>
    <lineage>
        <taxon>Eukaryota</taxon>
        <taxon>Fungi</taxon>
        <taxon>Dikarya</taxon>
        <taxon>Ascomycota</taxon>
        <taxon>Pezizomycotina</taxon>
        <taxon>Sordariomycetes</taxon>
        <taxon>Sordariomycetidae</taxon>
        <taxon>Sordariales</taxon>
        <taxon>Lasiosphaeriaceae</taxon>
        <taxon>Apodospora</taxon>
    </lineage>
</organism>
<feature type="compositionally biased region" description="Polar residues" evidence="2">
    <location>
        <begin position="75"/>
        <end position="93"/>
    </location>
</feature>
<keyword evidence="5" id="KW-1185">Reference proteome</keyword>
<protein>
    <recommendedName>
        <fullName evidence="3">Zn(2)-C6 fungal-type domain-containing protein</fullName>
    </recommendedName>
</protein>
<dbReference type="SMART" id="SM00066">
    <property type="entry name" value="GAL4"/>
    <property type="match status" value="1"/>
</dbReference>
<dbReference type="GO" id="GO:0008270">
    <property type="term" value="F:zinc ion binding"/>
    <property type="evidence" value="ECO:0007669"/>
    <property type="project" value="InterPro"/>
</dbReference>
<dbReference type="Pfam" id="PF11951">
    <property type="entry name" value="Fungal_trans_2"/>
    <property type="match status" value="1"/>
</dbReference>
<dbReference type="PANTHER" id="PTHR47784">
    <property type="entry name" value="STEROL UPTAKE CONTROL PROTEIN 2"/>
    <property type="match status" value="1"/>
</dbReference>
<accession>A0AAE0IB10</accession>
<dbReference type="InterPro" id="IPR021858">
    <property type="entry name" value="Fun_TF"/>
</dbReference>
<dbReference type="PROSITE" id="PS00463">
    <property type="entry name" value="ZN2_CY6_FUNGAL_1"/>
    <property type="match status" value="1"/>
</dbReference>
<evidence type="ECO:0000256" key="1">
    <source>
        <dbReference type="ARBA" id="ARBA00023242"/>
    </source>
</evidence>
<dbReference type="Gene3D" id="4.10.240.10">
    <property type="entry name" value="Zn(2)-C6 fungal-type DNA-binding domain"/>
    <property type="match status" value="1"/>
</dbReference>
<dbReference type="InterPro" id="IPR036864">
    <property type="entry name" value="Zn2-C6_fun-type_DNA-bd_sf"/>
</dbReference>
<feature type="domain" description="Zn(2)-C6 fungal-type" evidence="3">
    <location>
        <begin position="14"/>
        <end position="43"/>
    </location>
</feature>